<keyword evidence="7" id="KW-1185">Reference proteome</keyword>
<sequence>MSSNAPSAHPRDQSILSLDGGGIRGLSSLQILKQLMEQVNYERDDMGLQPVKPCDIFDLIVGTSTGGGIIAIMLGRLQMDVSECIEVYEKLAKQVFGKQISAWRQLSDAVAKREIKAKFDSEQLKTEILDIISQRFPGEDPQDIPLENSDGNVKCKVPGQITTSTIVQAALATSAATGYFDPVTIQQETFIDGAMRANNPVQETLDEIQAILKLSMTDAAVESCVKCVVSIGTGHPGLLEISGDPFKVLQKSLVAIVTETEGTAEKFSLRHESLMDGGRYFRFNVTHGLEAVGLEEWNKTPHVTAVTREYLRKQKRPFASCVRSLTDQEGRST</sequence>
<dbReference type="InterPro" id="IPR002641">
    <property type="entry name" value="PNPLA_dom"/>
</dbReference>
<dbReference type="PANTHER" id="PTHR24185">
    <property type="entry name" value="CALCIUM-INDEPENDENT PHOSPHOLIPASE A2-GAMMA"/>
    <property type="match status" value="1"/>
</dbReference>
<protein>
    <submittedName>
        <fullName evidence="6">Acyl transferase/acyl hydrolase/lysophospholipase</fullName>
    </submittedName>
</protein>
<dbReference type="PROSITE" id="PS51635">
    <property type="entry name" value="PNPLA"/>
    <property type="match status" value="1"/>
</dbReference>
<dbReference type="InterPro" id="IPR016035">
    <property type="entry name" value="Acyl_Trfase/lysoPLipase"/>
</dbReference>
<feature type="active site" description="Proton acceptor" evidence="4">
    <location>
        <position position="192"/>
    </location>
</feature>
<evidence type="ECO:0000256" key="4">
    <source>
        <dbReference type="PROSITE-ProRule" id="PRU01161"/>
    </source>
</evidence>
<keyword evidence="3 4" id="KW-0443">Lipid metabolism</keyword>
<evidence type="ECO:0000313" key="6">
    <source>
        <dbReference type="EMBL" id="KAK8001363.1"/>
    </source>
</evidence>
<evidence type="ECO:0000256" key="1">
    <source>
        <dbReference type="ARBA" id="ARBA00022801"/>
    </source>
</evidence>
<evidence type="ECO:0000259" key="5">
    <source>
        <dbReference type="PROSITE" id="PS51635"/>
    </source>
</evidence>
<feature type="short sequence motif" description="DGA/G" evidence="4">
    <location>
        <begin position="192"/>
        <end position="194"/>
    </location>
</feature>
<proteinExistence type="predicted"/>
<keyword evidence="1 4" id="KW-0378">Hydrolase</keyword>
<dbReference type="GO" id="GO:0016787">
    <property type="term" value="F:hydrolase activity"/>
    <property type="evidence" value="ECO:0007669"/>
    <property type="project" value="UniProtKB-KW"/>
</dbReference>
<keyword evidence="6" id="KW-0808">Transferase</keyword>
<dbReference type="Proteomes" id="UP001396898">
    <property type="component" value="Unassembled WGS sequence"/>
</dbReference>
<evidence type="ECO:0000256" key="2">
    <source>
        <dbReference type="ARBA" id="ARBA00022963"/>
    </source>
</evidence>
<comment type="caution">
    <text evidence="6">The sequence shown here is derived from an EMBL/GenBank/DDBJ whole genome shotgun (WGS) entry which is preliminary data.</text>
</comment>
<reference evidence="6 7" key="1">
    <citation type="submission" date="2023-01" db="EMBL/GenBank/DDBJ databases">
        <title>Analysis of 21 Apiospora genomes using comparative genomics revels a genus with tremendous synthesis potential of carbohydrate active enzymes and secondary metabolites.</title>
        <authorList>
            <person name="Sorensen T."/>
        </authorList>
    </citation>
    <scope>NUCLEOTIDE SEQUENCE [LARGE SCALE GENOMIC DNA]</scope>
    <source>
        <strain evidence="6 7">CBS 20057</strain>
    </source>
</reference>
<keyword evidence="2 4" id="KW-0442">Lipid degradation</keyword>
<evidence type="ECO:0000313" key="7">
    <source>
        <dbReference type="Proteomes" id="UP001396898"/>
    </source>
</evidence>
<dbReference type="CDD" id="cd07216">
    <property type="entry name" value="Pat17_PNPLA8_PNPLA9_like3"/>
    <property type="match status" value="1"/>
</dbReference>
<feature type="active site" description="Nucleophile" evidence="4">
    <location>
        <position position="64"/>
    </location>
</feature>
<feature type="short sequence motif" description="GXGXXG" evidence="4">
    <location>
        <begin position="20"/>
        <end position="25"/>
    </location>
</feature>
<evidence type="ECO:0000256" key="3">
    <source>
        <dbReference type="ARBA" id="ARBA00023098"/>
    </source>
</evidence>
<dbReference type="Pfam" id="PF01734">
    <property type="entry name" value="Patatin"/>
    <property type="match status" value="1"/>
</dbReference>
<feature type="short sequence motif" description="GXSXG" evidence="4">
    <location>
        <begin position="62"/>
        <end position="66"/>
    </location>
</feature>
<dbReference type="Gene3D" id="3.40.1090.10">
    <property type="entry name" value="Cytosolic phospholipase A2 catalytic domain"/>
    <property type="match status" value="1"/>
</dbReference>
<gene>
    <name evidence="6" type="ORF">PG991_013585</name>
</gene>
<dbReference type="PANTHER" id="PTHR24185:SF1">
    <property type="entry name" value="CALCIUM-INDEPENDENT PHOSPHOLIPASE A2-GAMMA"/>
    <property type="match status" value="1"/>
</dbReference>
<feature type="domain" description="PNPLA" evidence="5">
    <location>
        <begin position="16"/>
        <end position="205"/>
    </location>
</feature>
<organism evidence="6 7">
    <name type="scientific">Apiospora marii</name>
    <dbReference type="NCBI Taxonomy" id="335849"/>
    <lineage>
        <taxon>Eukaryota</taxon>
        <taxon>Fungi</taxon>
        <taxon>Dikarya</taxon>
        <taxon>Ascomycota</taxon>
        <taxon>Pezizomycotina</taxon>
        <taxon>Sordariomycetes</taxon>
        <taxon>Xylariomycetidae</taxon>
        <taxon>Amphisphaeriales</taxon>
        <taxon>Apiosporaceae</taxon>
        <taxon>Apiospora</taxon>
    </lineage>
</organism>
<dbReference type="SUPFAM" id="SSF52151">
    <property type="entry name" value="FabD/lysophospholipase-like"/>
    <property type="match status" value="1"/>
</dbReference>
<dbReference type="EMBL" id="JAQQWI010000018">
    <property type="protein sequence ID" value="KAK8001363.1"/>
    <property type="molecule type" value="Genomic_DNA"/>
</dbReference>
<name>A0ABR1R6M5_9PEZI</name>
<dbReference type="GO" id="GO:0016740">
    <property type="term" value="F:transferase activity"/>
    <property type="evidence" value="ECO:0007669"/>
    <property type="project" value="UniProtKB-KW"/>
</dbReference>
<accession>A0ABR1R6M5</accession>